<sequence length="293" mass="32108">MMIDEACCCTCATLLSVNSPQYDEKTEKPILQDRRLACCGRVICGKCVADNPRFSSYCPFCQVSSGPSSLPQGLRDPPAYSPPPSPRPAHAALVSPPNSKELPAYSALSVFTSTKEKDPSSSDLPAEDVLHFLDPSQDTLLSLSLRYGVPQDALRRKNGLFADHLLAARRTILIPGEFYKGGVSLNPEPMESEEEGIRKAKIRRWMIACKVSEYVVMRPTGDVGLDKADQLSSIPVHLRYDIALLYLQQSNYNLGLAVEAYLADTEWEKEHPIKGVSKGGKAGQKPGKRKNGV</sequence>
<dbReference type="Proteomes" id="UP000664203">
    <property type="component" value="Unassembled WGS sequence"/>
</dbReference>
<evidence type="ECO:0000313" key="4">
    <source>
        <dbReference type="Proteomes" id="UP000664203"/>
    </source>
</evidence>
<dbReference type="Pfam" id="PF01476">
    <property type="entry name" value="LysM"/>
    <property type="match status" value="1"/>
</dbReference>
<dbReference type="InterPro" id="IPR045030">
    <property type="entry name" value="LYSM1-4"/>
</dbReference>
<dbReference type="CDD" id="cd00118">
    <property type="entry name" value="LysM"/>
    <property type="match status" value="1"/>
</dbReference>
<evidence type="ECO:0000259" key="2">
    <source>
        <dbReference type="Pfam" id="PF01476"/>
    </source>
</evidence>
<dbReference type="InterPro" id="IPR018392">
    <property type="entry name" value="LysM"/>
</dbReference>
<keyword evidence="4" id="KW-1185">Reference proteome</keyword>
<proteinExistence type="predicted"/>
<dbReference type="EMBL" id="CAJPDR010000175">
    <property type="protein sequence ID" value="CAF9923715.1"/>
    <property type="molecule type" value="Genomic_DNA"/>
</dbReference>
<protein>
    <recommendedName>
        <fullName evidence="2">LysM domain-containing protein</fullName>
    </recommendedName>
</protein>
<gene>
    <name evidence="3" type="ORF">ALECFALPRED_002529</name>
</gene>
<feature type="region of interest" description="Disordered" evidence="1">
    <location>
        <begin position="273"/>
        <end position="293"/>
    </location>
</feature>
<dbReference type="Gene3D" id="3.10.350.10">
    <property type="entry name" value="LysM domain"/>
    <property type="match status" value="1"/>
</dbReference>
<name>A0A8H3FHD4_9LECA</name>
<feature type="domain" description="LysM" evidence="2">
    <location>
        <begin position="138"/>
        <end position="175"/>
    </location>
</feature>
<feature type="region of interest" description="Disordered" evidence="1">
    <location>
        <begin position="67"/>
        <end position="98"/>
    </location>
</feature>
<dbReference type="PANTHER" id="PTHR20932">
    <property type="entry name" value="LYSM AND PUTATIVE PEPTIDOGLYCAN-BINDING DOMAIN-CONTAINING PROTEIN"/>
    <property type="match status" value="1"/>
</dbReference>
<evidence type="ECO:0000256" key="1">
    <source>
        <dbReference type="SAM" id="MobiDB-lite"/>
    </source>
</evidence>
<dbReference type="PANTHER" id="PTHR20932:SF31">
    <property type="entry name" value="RING-TYPE DOMAIN-CONTAINING PROTEIN"/>
    <property type="match status" value="1"/>
</dbReference>
<comment type="caution">
    <text evidence="3">The sequence shown here is derived from an EMBL/GenBank/DDBJ whole genome shotgun (WGS) entry which is preliminary data.</text>
</comment>
<evidence type="ECO:0000313" key="3">
    <source>
        <dbReference type="EMBL" id="CAF9923715.1"/>
    </source>
</evidence>
<dbReference type="InterPro" id="IPR036779">
    <property type="entry name" value="LysM_dom_sf"/>
</dbReference>
<accession>A0A8H3FHD4</accession>
<reference evidence="3" key="1">
    <citation type="submission" date="2021-03" db="EMBL/GenBank/DDBJ databases">
        <authorList>
            <person name="Tagirdzhanova G."/>
        </authorList>
    </citation>
    <scope>NUCLEOTIDE SEQUENCE</scope>
</reference>
<dbReference type="OrthoDB" id="2107166at2759"/>
<organism evidence="3 4">
    <name type="scientific">Alectoria fallacina</name>
    <dbReference type="NCBI Taxonomy" id="1903189"/>
    <lineage>
        <taxon>Eukaryota</taxon>
        <taxon>Fungi</taxon>
        <taxon>Dikarya</taxon>
        <taxon>Ascomycota</taxon>
        <taxon>Pezizomycotina</taxon>
        <taxon>Lecanoromycetes</taxon>
        <taxon>OSLEUM clade</taxon>
        <taxon>Lecanoromycetidae</taxon>
        <taxon>Lecanorales</taxon>
        <taxon>Lecanorineae</taxon>
        <taxon>Parmeliaceae</taxon>
        <taxon>Alectoria</taxon>
    </lineage>
</organism>
<dbReference type="AlphaFoldDB" id="A0A8H3FHD4"/>